<protein>
    <submittedName>
        <fullName evidence="3">Uncharacterized protein</fullName>
    </submittedName>
</protein>
<accession>A0A101A1B0</accession>
<feature type="region of interest" description="Disordered" evidence="1">
    <location>
        <begin position="81"/>
        <end position="134"/>
    </location>
</feature>
<evidence type="ECO:0000313" key="3">
    <source>
        <dbReference type="EMBL" id="KUI10701.1"/>
    </source>
</evidence>
<evidence type="ECO:0000256" key="1">
    <source>
        <dbReference type="SAM" id="MobiDB-lite"/>
    </source>
</evidence>
<organism evidence="3 4">
    <name type="scientific">Mycobacterium lehmannii</name>
    <dbReference type="NCBI Taxonomy" id="2048550"/>
    <lineage>
        <taxon>Bacteria</taxon>
        <taxon>Bacillati</taxon>
        <taxon>Actinomycetota</taxon>
        <taxon>Actinomycetes</taxon>
        <taxon>Mycobacteriales</taxon>
        <taxon>Mycobacteriaceae</taxon>
        <taxon>Mycobacterium</taxon>
    </lineage>
</organism>
<feature type="chain" id="PRO_5007092430" evidence="2">
    <location>
        <begin position="30"/>
        <end position="134"/>
    </location>
</feature>
<gene>
    <name evidence="3" type="ORF">AU192_21975</name>
</gene>
<keyword evidence="4" id="KW-1185">Reference proteome</keyword>
<feature type="signal peptide" evidence="2">
    <location>
        <begin position="1"/>
        <end position="29"/>
    </location>
</feature>
<evidence type="ECO:0000313" key="4">
    <source>
        <dbReference type="Proteomes" id="UP000053707"/>
    </source>
</evidence>
<feature type="compositionally biased region" description="Low complexity" evidence="1">
    <location>
        <begin position="81"/>
        <end position="93"/>
    </location>
</feature>
<keyword evidence="2" id="KW-0732">Signal</keyword>
<evidence type="ECO:0000256" key="2">
    <source>
        <dbReference type="SAM" id="SignalP"/>
    </source>
</evidence>
<name>A0A101A1B0_9MYCO</name>
<comment type="caution">
    <text evidence="3">The sequence shown here is derived from an EMBL/GenBank/DDBJ whole genome shotgun (WGS) entry which is preliminary data.</text>
</comment>
<dbReference type="EMBL" id="LQIR01000045">
    <property type="protein sequence ID" value="KUI10701.1"/>
    <property type="molecule type" value="Genomic_DNA"/>
</dbReference>
<sequence length="134" mass="13972">MKKYSLWVFGPAVIAVAIGALVPPAVSQAKDEWDIGAFDTCMDAAADRYMADKTTSAEHFEEQRFCCEMSGGVWSGGLCGAPPATAQSAPQAPWEAGRAPRPGTADPGQNAERTGDGTYEVVPIGPGGPVLFNP</sequence>
<proteinExistence type="predicted"/>
<dbReference type="AlphaFoldDB" id="A0A101A1B0"/>
<dbReference type="RefSeq" id="WP_064399206.1">
    <property type="nucleotide sequence ID" value="NZ_LQIR01000045.1"/>
</dbReference>
<reference evidence="3 4" key="1">
    <citation type="submission" date="2016-01" db="EMBL/GenBank/DDBJ databases">
        <authorList>
            <consortium name="TB Trials Study Group"/>
            <person name="Sutton G."/>
            <person name="Brinkac L."/>
            <person name="Sanka R."/>
            <person name="Adams M."/>
            <person name="Lau E.L."/>
            <person name="Macaden R."/>
            <person name="Grewal H.M.S."/>
        </authorList>
    </citation>
    <scope>NUCLEOTIDE SEQUENCE [LARGE SCALE GENOMIC DNA]</scope>
    <source>
        <strain evidence="3 4">IS-1744</strain>
    </source>
</reference>
<dbReference type="Proteomes" id="UP000053707">
    <property type="component" value="Unassembled WGS sequence"/>
</dbReference>